<dbReference type="PANTHER" id="PTHR31516:SF18">
    <property type="entry name" value="TRANSLATION INITIATION FACTOR IF-2"/>
    <property type="match status" value="1"/>
</dbReference>
<evidence type="ECO:0008006" key="5">
    <source>
        <dbReference type="Google" id="ProtNLM"/>
    </source>
</evidence>
<dbReference type="OrthoDB" id="9973968at2759"/>
<keyword evidence="4" id="KW-1185">Reference proteome</keyword>
<protein>
    <recommendedName>
        <fullName evidence="5">Stabilizer of axonemal microtubules 2</fullName>
    </recommendedName>
</protein>
<dbReference type="EMBL" id="CAJHNH020000424">
    <property type="protein sequence ID" value="CAG5117569.1"/>
    <property type="molecule type" value="Genomic_DNA"/>
</dbReference>
<dbReference type="Proteomes" id="UP000678393">
    <property type="component" value="Unassembled WGS sequence"/>
</dbReference>
<evidence type="ECO:0000313" key="4">
    <source>
        <dbReference type="Proteomes" id="UP000678393"/>
    </source>
</evidence>
<feature type="region of interest" description="Disordered" evidence="2">
    <location>
        <begin position="52"/>
        <end position="77"/>
    </location>
</feature>
<dbReference type="InterPro" id="IPR033336">
    <property type="entry name" value="SAXO1/2"/>
</dbReference>
<accession>A0A8S3YKN1</accession>
<dbReference type="GO" id="GO:0008017">
    <property type="term" value="F:microtubule binding"/>
    <property type="evidence" value="ECO:0007669"/>
    <property type="project" value="InterPro"/>
</dbReference>
<feature type="region of interest" description="Disordered" evidence="2">
    <location>
        <begin position="435"/>
        <end position="458"/>
    </location>
</feature>
<evidence type="ECO:0000256" key="1">
    <source>
        <dbReference type="ARBA" id="ARBA00008738"/>
    </source>
</evidence>
<feature type="compositionally biased region" description="Polar residues" evidence="2">
    <location>
        <begin position="438"/>
        <end position="458"/>
    </location>
</feature>
<feature type="region of interest" description="Disordered" evidence="2">
    <location>
        <begin position="488"/>
        <end position="522"/>
    </location>
</feature>
<dbReference type="AlphaFoldDB" id="A0A8S3YKN1"/>
<feature type="region of interest" description="Disordered" evidence="2">
    <location>
        <begin position="312"/>
        <end position="332"/>
    </location>
</feature>
<dbReference type="GO" id="GO:0005856">
    <property type="term" value="C:cytoskeleton"/>
    <property type="evidence" value="ECO:0007669"/>
    <property type="project" value="TreeGrafter"/>
</dbReference>
<feature type="compositionally biased region" description="Polar residues" evidence="2">
    <location>
        <begin position="504"/>
        <end position="522"/>
    </location>
</feature>
<name>A0A8S3YKN1_9EUPU</name>
<proteinExistence type="inferred from homology"/>
<gene>
    <name evidence="3" type="ORF">CUNI_LOCUS3127</name>
</gene>
<comment type="similarity">
    <text evidence="1">Belongs to the FAM154 family.</text>
</comment>
<evidence type="ECO:0000256" key="2">
    <source>
        <dbReference type="SAM" id="MobiDB-lite"/>
    </source>
</evidence>
<evidence type="ECO:0000313" key="3">
    <source>
        <dbReference type="EMBL" id="CAG5117569.1"/>
    </source>
</evidence>
<dbReference type="PANTHER" id="PTHR31516">
    <property type="entry name" value="STABILIZER OF AXONEMAL MICROTUBULES 2"/>
    <property type="match status" value="1"/>
</dbReference>
<organism evidence="3 4">
    <name type="scientific">Candidula unifasciata</name>
    <dbReference type="NCBI Taxonomy" id="100452"/>
    <lineage>
        <taxon>Eukaryota</taxon>
        <taxon>Metazoa</taxon>
        <taxon>Spiralia</taxon>
        <taxon>Lophotrochozoa</taxon>
        <taxon>Mollusca</taxon>
        <taxon>Gastropoda</taxon>
        <taxon>Heterobranchia</taxon>
        <taxon>Euthyneura</taxon>
        <taxon>Panpulmonata</taxon>
        <taxon>Eupulmonata</taxon>
        <taxon>Stylommatophora</taxon>
        <taxon>Helicina</taxon>
        <taxon>Helicoidea</taxon>
        <taxon>Geomitridae</taxon>
        <taxon>Candidula</taxon>
    </lineage>
</organism>
<reference evidence="3" key="1">
    <citation type="submission" date="2021-04" db="EMBL/GenBank/DDBJ databases">
        <authorList>
            <consortium name="Molecular Ecology Group"/>
        </authorList>
    </citation>
    <scope>NUCLEOTIDE SEQUENCE</scope>
</reference>
<sequence length="522" mass="59727">MPTMTTTNKLQSLHEPTENITELCDCGQHRCVQKPVEHEHREPLHSSVYTSTYRAIRMPRPRSSKRPQPPVRQSCPAPMMLSTSQREDFQNPGRVERVQPVTHDARYVPPKQPFEQVTFYSQEFTPKLINLEPVKHGTRPDLIRDGPGKFEDVTTNREHFKRWLPQPRSTFGELPSFVGSLLFPGNDPTPVSTTRQTFRETHAPPAVAAKAVADSLKLEGDHTFDTTHNATYRRIEGDQRARPLVQADHRVTGRHGQFLGISQTRHDFPGFKGRQPHPPKPADPPQATIDLTFHNRQVFETENRTVFQGHDVTKHPVPESCQKGGDEFKPPNVKFETETCHKRDYPRIDLTILENIHKKLPATSLELAARAGFDGQTTNNTFFHRWKVQPRVRYGDFHASMPYLPPQQPFLAQSVSQSVFVAQPTSPVHIYRHRHQPSSHLPAQTPAQFTSTGTDTSPMTFETEYRQQFQKKQRRPCPAAVLLMRQEVQRSEVEPPPQQQQQQLNNKHISQSTRTMSTQVKG</sequence>
<comment type="caution">
    <text evidence="3">The sequence shown here is derived from an EMBL/GenBank/DDBJ whole genome shotgun (WGS) entry which is preliminary data.</text>
</comment>